<evidence type="ECO:0000313" key="2">
    <source>
        <dbReference type="EMBL" id="NDV92157.1"/>
    </source>
</evidence>
<accession>A0A7X5LMN8</accession>
<evidence type="ECO:0008006" key="4">
    <source>
        <dbReference type="Google" id="ProtNLM"/>
    </source>
</evidence>
<evidence type="ECO:0000313" key="3">
    <source>
        <dbReference type="Proteomes" id="UP000470213"/>
    </source>
</evidence>
<comment type="caution">
    <text evidence="2">The sequence shown here is derived from an EMBL/GenBank/DDBJ whole genome shotgun (WGS) entry which is preliminary data.</text>
</comment>
<keyword evidence="3" id="KW-1185">Reference proteome</keyword>
<keyword evidence="1" id="KW-1133">Transmembrane helix</keyword>
<proteinExistence type="predicted"/>
<reference evidence="2 3" key="1">
    <citation type="submission" date="2020-01" db="EMBL/GenBank/DDBJ databases">
        <authorList>
            <person name="Chen J."/>
            <person name="Zhu S."/>
            <person name="Yang J."/>
        </authorList>
    </citation>
    <scope>NUCLEOTIDE SEQUENCE [LARGE SCALE GENOMIC DNA]</scope>
    <source>
        <strain evidence="2 3">345S023</strain>
    </source>
</reference>
<dbReference type="RefSeq" id="WP_163086477.1">
    <property type="nucleotide sequence ID" value="NZ_JAAAWN010000018.1"/>
</dbReference>
<gene>
    <name evidence="2" type="ORF">GTH32_13330</name>
</gene>
<keyword evidence="1" id="KW-0472">Membrane</keyword>
<sequence>MLTHTEKEIKTQRPPVSHSMYTALKRLVHTMIMSIGVALTIGLFLVYDQYQQDWIEIQTAQPGRSMSEQYAKIIAPALMQEDRESIEALTAIAVQDPAILSLSVFDDKGKYLAPLPQVDSVVTLSRERTVPPVTYLQMVTDNEGNTIGYLSVNIDTAQILTKPLVLRHQQDLIAAIIIALTLIIGVYLTRGFYKFRPWLLETLQLKAK</sequence>
<evidence type="ECO:0000256" key="1">
    <source>
        <dbReference type="SAM" id="Phobius"/>
    </source>
</evidence>
<dbReference type="EMBL" id="JAAAWN010000018">
    <property type="protein sequence ID" value="NDV92157.1"/>
    <property type="molecule type" value="Genomic_DNA"/>
</dbReference>
<dbReference type="Proteomes" id="UP000470213">
    <property type="component" value="Unassembled WGS sequence"/>
</dbReference>
<protein>
    <recommendedName>
        <fullName evidence="4">Smp protein</fullName>
    </recommendedName>
</protein>
<feature type="transmembrane region" description="Helical" evidence="1">
    <location>
        <begin position="27"/>
        <end position="47"/>
    </location>
</feature>
<keyword evidence="1" id="KW-0812">Transmembrane</keyword>
<organism evidence="2 3">
    <name type="scientific">Alteromonas profundi</name>
    <dbReference type="NCBI Taxonomy" id="2696062"/>
    <lineage>
        <taxon>Bacteria</taxon>
        <taxon>Pseudomonadati</taxon>
        <taxon>Pseudomonadota</taxon>
        <taxon>Gammaproteobacteria</taxon>
        <taxon>Alteromonadales</taxon>
        <taxon>Alteromonadaceae</taxon>
        <taxon>Alteromonas/Salinimonas group</taxon>
        <taxon>Alteromonas</taxon>
    </lineage>
</organism>
<feature type="transmembrane region" description="Helical" evidence="1">
    <location>
        <begin position="172"/>
        <end position="193"/>
    </location>
</feature>
<dbReference type="AlphaFoldDB" id="A0A7X5LMN8"/>
<name>A0A7X5LMN8_9ALTE</name>